<proteinExistence type="predicted"/>
<organism evidence="1 2">
    <name type="scientific">Paenibacillus yanchengensis</name>
    <dbReference type="NCBI Taxonomy" id="2035833"/>
    <lineage>
        <taxon>Bacteria</taxon>
        <taxon>Bacillati</taxon>
        <taxon>Bacillota</taxon>
        <taxon>Bacilli</taxon>
        <taxon>Bacillales</taxon>
        <taxon>Paenibacillaceae</taxon>
        <taxon>Paenibacillus</taxon>
    </lineage>
</organism>
<dbReference type="EMBL" id="JBHUHO010000008">
    <property type="protein sequence ID" value="MFD2114698.1"/>
    <property type="molecule type" value="Genomic_DNA"/>
</dbReference>
<dbReference type="RefSeq" id="WP_377769717.1">
    <property type="nucleotide sequence ID" value="NZ_JBHUHO010000008.1"/>
</dbReference>
<evidence type="ECO:0000313" key="2">
    <source>
        <dbReference type="Proteomes" id="UP001597362"/>
    </source>
</evidence>
<evidence type="ECO:0000313" key="1">
    <source>
        <dbReference type="EMBL" id="MFD2114698.1"/>
    </source>
</evidence>
<name>A0ABW4YG98_9BACL</name>
<sequence length="87" mass="10331">MKDDGTLYQPIDHYLMNHYNEQDRKWLLRQLIFLHECNGQYSYKNKITRGNITVDKQGTLIECAATALRTLQDYYASSSYSKRKSLY</sequence>
<dbReference type="Proteomes" id="UP001597362">
    <property type="component" value="Unassembled WGS sequence"/>
</dbReference>
<reference evidence="2" key="1">
    <citation type="journal article" date="2019" name="Int. J. Syst. Evol. Microbiol.">
        <title>The Global Catalogue of Microorganisms (GCM) 10K type strain sequencing project: providing services to taxonomists for standard genome sequencing and annotation.</title>
        <authorList>
            <consortium name="The Broad Institute Genomics Platform"/>
            <consortium name="The Broad Institute Genome Sequencing Center for Infectious Disease"/>
            <person name="Wu L."/>
            <person name="Ma J."/>
        </authorList>
    </citation>
    <scope>NUCLEOTIDE SEQUENCE [LARGE SCALE GENOMIC DNA]</scope>
    <source>
        <strain evidence="2">GH52</strain>
    </source>
</reference>
<gene>
    <name evidence="1" type="ORF">ACFSJH_02905</name>
</gene>
<protein>
    <submittedName>
        <fullName evidence="1">Uncharacterized protein</fullName>
    </submittedName>
</protein>
<keyword evidence="2" id="KW-1185">Reference proteome</keyword>
<accession>A0ABW4YG98</accession>
<comment type="caution">
    <text evidence="1">The sequence shown here is derived from an EMBL/GenBank/DDBJ whole genome shotgun (WGS) entry which is preliminary data.</text>
</comment>